<proteinExistence type="predicted"/>
<feature type="chain" id="PRO_5015477809" evidence="1">
    <location>
        <begin position="19"/>
        <end position="220"/>
    </location>
</feature>
<dbReference type="RefSeq" id="WP_108904152.1">
    <property type="nucleotide sequence ID" value="NZ_CP029187.1"/>
</dbReference>
<gene>
    <name evidence="2" type="ORF">HYN49_10940</name>
</gene>
<reference evidence="2 3" key="1">
    <citation type="submission" date="2018-05" db="EMBL/GenBank/DDBJ databases">
        <title>Genome sequencing of Flavobacterium sp. HYN0049.</title>
        <authorList>
            <person name="Yi H."/>
            <person name="Baek C."/>
        </authorList>
    </citation>
    <scope>NUCLEOTIDE SEQUENCE [LARGE SCALE GENOMIC DNA]</scope>
    <source>
        <strain evidence="2 3">HYN0049</strain>
    </source>
</reference>
<evidence type="ECO:0000256" key="1">
    <source>
        <dbReference type="SAM" id="SignalP"/>
    </source>
</evidence>
<evidence type="ECO:0000313" key="3">
    <source>
        <dbReference type="Proteomes" id="UP000244937"/>
    </source>
</evidence>
<sequence length="220" mass="25546">MNKLCYAFFIFFSSIAFAQEEAPDISSDVEEEAIIEFTDGTQLEGYAIIQHKGWGEQHDMIKFRLTSDGKADLWDETMCTGVFIKHEGIQHEYKYVTMARFDLHPRLLKVFSEGSVMLYGDVTIDDRTFSMKPKILEKTARNGNTRSEKGDYGYTEGVTFYLKSERDAYPVKLWSLLSWKKKAKDYFKDCPELIEKIESKEFTSKNIPEMVDFYNNTCGE</sequence>
<dbReference type="OrthoDB" id="1117699at2"/>
<dbReference type="EMBL" id="CP029187">
    <property type="protein sequence ID" value="AWI26374.1"/>
    <property type="molecule type" value="Genomic_DNA"/>
</dbReference>
<feature type="signal peptide" evidence="1">
    <location>
        <begin position="1"/>
        <end position="18"/>
    </location>
</feature>
<evidence type="ECO:0000313" key="2">
    <source>
        <dbReference type="EMBL" id="AWI26374.1"/>
    </source>
</evidence>
<dbReference type="AlphaFoldDB" id="A0A2S1SIX9"/>
<organism evidence="2 3">
    <name type="scientific">Flavobacterium pallidum</name>
    <dbReference type="NCBI Taxonomy" id="2172098"/>
    <lineage>
        <taxon>Bacteria</taxon>
        <taxon>Pseudomonadati</taxon>
        <taxon>Bacteroidota</taxon>
        <taxon>Flavobacteriia</taxon>
        <taxon>Flavobacteriales</taxon>
        <taxon>Flavobacteriaceae</taxon>
        <taxon>Flavobacterium</taxon>
    </lineage>
</organism>
<protein>
    <submittedName>
        <fullName evidence="2">Uncharacterized protein</fullName>
    </submittedName>
</protein>
<keyword evidence="1" id="KW-0732">Signal</keyword>
<name>A0A2S1SIX9_9FLAO</name>
<accession>A0A2S1SIX9</accession>
<keyword evidence="3" id="KW-1185">Reference proteome</keyword>
<dbReference type="KEGG" id="fpal:HYN49_10940"/>
<dbReference type="Proteomes" id="UP000244937">
    <property type="component" value="Chromosome"/>
</dbReference>